<feature type="signal peptide" evidence="4">
    <location>
        <begin position="1"/>
        <end position="24"/>
    </location>
</feature>
<keyword evidence="6" id="KW-0969">Cilium</keyword>
<dbReference type="PANTHER" id="PTHR36307:SF1">
    <property type="entry name" value="FLAGELLA BASAL BODY P-RING FORMATION PROTEIN FLGA"/>
    <property type="match status" value="1"/>
</dbReference>
<dbReference type="InterPro" id="IPR039246">
    <property type="entry name" value="Flagellar_FlgA"/>
</dbReference>
<dbReference type="Proteomes" id="UP000281547">
    <property type="component" value="Unassembled WGS sequence"/>
</dbReference>
<keyword evidence="6" id="KW-0966">Cell projection</keyword>
<organism evidence="6 7">
    <name type="scientific">Arsenicitalea aurantiaca</name>
    <dbReference type="NCBI Taxonomy" id="1783274"/>
    <lineage>
        <taxon>Bacteria</taxon>
        <taxon>Pseudomonadati</taxon>
        <taxon>Pseudomonadota</taxon>
        <taxon>Alphaproteobacteria</taxon>
        <taxon>Hyphomicrobiales</taxon>
        <taxon>Devosiaceae</taxon>
        <taxon>Arsenicitalea</taxon>
    </lineage>
</organism>
<evidence type="ECO:0000259" key="5">
    <source>
        <dbReference type="SMART" id="SM00858"/>
    </source>
</evidence>
<comment type="caution">
    <text evidence="6">The sequence shown here is derived from an EMBL/GenBank/DDBJ whole genome shotgun (WGS) entry which is preliminary data.</text>
</comment>
<proteinExistence type="predicted"/>
<evidence type="ECO:0000313" key="6">
    <source>
        <dbReference type="EMBL" id="RUT33127.1"/>
    </source>
</evidence>
<evidence type="ECO:0000256" key="3">
    <source>
        <dbReference type="ARBA" id="ARBA00022764"/>
    </source>
</evidence>
<dbReference type="Pfam" id="PF13144">
    <property type="entry name" value="ChapFlgA"/>
    <property type="match status" value="1"/>
</dbReference>
<dbReference type="OrthoDB" id="5323072at2"/>
<evidence type="ECO:0000256" key="1">
    <source>
        <dbReference type="ARBA" id="ARBA00004418"/>
    </source>
</evidence>
<keyword evidence="3" id="KW-0574">Periplasm</keyword>
<dbReference type="AlphaFoldDB" id="A0A433XG84"/>
<feature type="chain" id="PRO_5019347441" evidence="4">
    <location>
        <begin position="25"/>
        <end position="318"/>
    </location>
</feature>
<dbReference type="InterPro" id="IPR017585">
    <property type="entry name" value="SAF_FlgA"/>
</dbReference>
<dbReference type="PANTHER" id="PTHR36307">
    <property type="entry name" value="FLAGELLA BASAL BODY P-RING FORMATION PROTEIN FLGA"/>
    <property type="match status" value="1"/>
</dbReference>
<keyword evidence="6" id="KW-0282">Flagellum</keyword>
<dbReference type="GO" id="GO:0044780">
    <property type="term" value="P:bacterial-type flagellum assembly"/>
    <property type="evidence" value="ECO:0007669"/>
    <property type="project" value="InterPro"/>
</dbReference>
<reference evidence="6 7" key="1">
    <citation type="journal article" date="2016" name="Int. J. Syst. Evol. Microbiol.">
        <title>Arsenicitalea aurantiaca gen. nov., sp. nov., a new member of the family Hyphomicrobiaceae, isolated from high-arsenic sediment.</title>
        <authorList>
            <person name="Mu Y."/>
            <person name="Zhou L."/>
            <person name="Zeng X.C."/>
            <person name="Liu L."/>
            <person name="Pan Y."/>
            <person name="Chen X."/>
            <person name="Wang J."/>
            <person name="Li S."/>
            <person name="Li W.J."/>
            <person name="Wang Y."/>
        </authorList>
    </citation>
    <scope>NUCLEOTIDE SEQUENCE [LARGE SCALE GENOMIC DNA]</scope>
    <source>
        <strain evidence="6 7">42-50</strain>
    </source>
</reference>
<evidence type="ECO:0000313" key="7">
    <source>
        <dbReference type="Proteomes" id="UP000281547"/>
    </source>
</evidence>
<gene>
    <name evidence="6" type="primary">flgA</name>
    <name evidence="6" type="ORF">EMQ25_08370</name>
</gene>
<evidence type="ECO:0000256" key="4">
    <source>
        <dbReference type="SAM" id="SignalP"/>
    </source>
</evidence>
<dbReference type="EMBL" id="RZNJ01000002">
    <property type="protein sequence ID" value="RUT33127.1"/>
    <property type="molecule type" value="Genomic_DNA"/>
</dbReference>
<dbReference type="CDD" id="cd11614">
    <property type="entry name" value="SAF_CpaB_FlgA_like"/>
    <property type="match status" value="1"/>
</dbReference>
<protein>
    <submittedName>
        <fullName evidence="6">Flagellar basal body P-ring formation protein FlgA</fullName>
    </submittedName>
</protein>
<feature type="domain" description="SAF" evidence="5">
    <location>
        <begin position="184"/>
        <end position="246"/>
    </location>
</feature>
<keyword evidence="2 4" id="KW-0732">Signal</keyword>
<accession>A0A433XG84</accession>
<sequence>MPAKPLSGLLSLGLVMALASTVSAAPLLRSDIVVTGAVVTIGDMFEDAGPLAGQAIFRAPSPGTAGIVPLDAVRNAARNAGLVDFIDDGVAEVRVARAATQIDRDTISALITADLTTRGILGRDMLAELRFEGAEPQFFAEAVEEPVRLVSLRYLPGNGSFSARVLIAGHAEPIDLSGNIDLMIMAPHLVQNLPAGTILGPEHIEMRAVDARIAESNGFVDPEYLIGKQLQRQNRAGVMLRPSDVTEPQIVSRNEQVTVYFRNGPMTLSVKGQALNAASLGQPVAVLNLVSRKVVHGRALANGAVEITSLSPLKLAGL</sequence>
<dbReference type="GO" id="GO:0042597">
    <property type="term" value="C:periplasmic space"/>
    <property type="evidence" value="ECO:0007669"/>
    <property type="project" value="UniProtKB-SubCell"/>
</dbReference>
<dbReference type="InterPro" id="IPR013974">
    <property type="entry name" value="SAF"/>
</dbReference>
<dbReference type="Gene3D" id="2.30.30.760">
    <property type="match status" value="1"/>
</dbReference>
<evidence type="ECO:0000256" key="2">
    <source>
        <dbReference type="ARBA" id="ARBA00022729"/>
    </source>
</evidence>
<name>A0A433XG84_9HYPH</name>
<dbReference type="SMART" id="SM00858">
    <property type="entry name" value="SAF"/>
    <property type="match status" value="1"/>
</dbReference>
<dbReference type="RefSeq" id="WP_127188082.1">
    <property type="nucleotide sequence ID" value="NZ_RZNJ01000002.1"/>
</dbReference>
<keyword evidence="7" id="KW-1185">Reference proteome</keyword>
<dbReference type="NCBIfam" id="TIGR03170">
    <property type="entry name" value="flgA_cterm"/>
    <property type="match status" value="1"/>
</dbReference>
<comment type="subcellular location">
    <subcellularLocation>
        <location evidence="1">Periplasm</location>
    </subcellularLocation>
</comment>